<feature type="compositionally biased region" description="Basic and acidic residues" evidence="1">
    <location>
        <begin position="29"/>
        <end position="41"/>
    </location>
</feature>
<feature type="region of interest" description="Disordered" evidence="1">
    <location>
        <begin position="128"/>
        <end position="187"/>
    </location>
</feature>
<name>A0AAV7T8M8_PLEWA</name>
<evidence type="ECO:0000256" key="1">
    <source>
        <dbReference type="SAM" id="MobiDB-lite"/>
    </source>
</evidence>
<gene>
    <name evidence="2" type="ORF">NDU88_004485</name>
</gene>
<feature type="compositionally biased region" description="Basic and acidic residues" evidence="1">
    <location>
        <begin position="130"/>
        <end position="147"/>
    </location>
</feature>
<evidence type="ECO:0000313" key="3">
    <source>
        <dbReference type="Proteomes" id="UP001066276"/>
    </source>
</evidence>
<sequence>MLKGVRHDTIPSCPGWNPLHYDPRATQVKRQETNERASRKRPAYDRHLNTGDQEIILDRRPGWKFQTSLEPGVCTVISVTTTIDTVQKGAEQVRQNILWLRKVPVPEDPSDKLEPSNNAWDVASRVPETIAHEANDTGPSEKDETSKAGDASETQKDTCHSHPRRPGLRPNPLPSKRLKDYLYVTTN</sequence>
<keyword evidence="3" id="KW-1185">Reference proteome</keyword>
<dbReference type="Proteomes" id="UP001066276">
    <property type="component" value="Chromosome 4_1"/>
</dbReference>
<organism evidence="2 3">
    <name type="scientific">Pleurodeles waltl</name>
    <name type="common">Iberian ribbed newt</name>
    <dbReference type="NCBI Taxonomy" id="8319"/>
    <lineage>
        <taxon>Eukaryota</taxon>
        <taxon>Metazoa</taxon>
        <taxon>Chordata</taxon>
        <taxon>Craniata</taxon>
        <taxon>Vertebrata</taxon>
        <taxon>Euteleostomi</taxon>
        <taxon>Amphibia</taxon>
        <taxon>Batrachia</taxon>
        <taxon>Caudata</taxon>
        <taxon>Salamandroidea</taxon>
        <taxon>Salamandridae</taxon>
        <taxon>Pleurodelinae</taxon>
        <taxon>Pleurodeles</taxon>
    </lineage>
</organism>
<feature type="region of interest" description="Disordered" evidence="1">
    <location>
        <begin position="16"/>
        <end position="41"/>
    </location>
</feature>
<comment type="caution">
    <text evidence="2">The sequence shown here is derived from an EMBL/GenBank/DDBJ whole genome shotgun (WGS) entry which is preliminary data.</text>
</comment>
<accession>A0AAV7T8M8</accession>
<dbReference type="AlphaFoldDB" id="A0AAV7T8M8"/>
<evidence type="ECO:0000313" key="2">
    <source>
        <dbReference type="EMBL" id="KAJ1172641.1"/>
    </source>
</evidence>
<protein>
    <submittedName>
        <fullName evidence="2">Uncharacterized protein</fullName>
    </submittedName>
</protein>
<reference evidence="2" key="1">
    <citation type="journal article" date="2022" name="bioRxiv">
        <title>Sequencing and chromosome-scale assembly of the giantPleurodeles waltlgenome.</title>
        <authorList>
            <person name="Brown T."/>
            <person name="Elewa A."/>
            <person name="Iarovenko S."/>
            <person name="Subramanian E."/>
            <person name="Araus A.J."/>
            <person name="Petzold A."/>
            <person name="Susuki M."/>
            <person name="Suzuki K.-i.T."/>
            <person name="Hayashi T."/>
            <person name="Toyoda A."/>
            <person name="Oliveira C."/>
            <person name="Osipova E."/>
            <person name="Leigh N.D."/>
            <person name="Simon A."/>
            <person name="Yun M.H."/>
        </authorList>
    </citation>
    <scope>NUCLEOTIDE SEQUENCE</scope>
    <source>
        <strain evidence="2">20211129_DDA</strain>
        <tissue evidence="2">Liver</tissue>
    </source>
</reference>
<dbReference type="EMBL" id="JANPWB010000007">
    <property type="protein sequence ID" value="KAJ1172641.1"/>
    <property type="molecule type" value="Genomic_DNA"/>
</dbReference>
<proteinExistence type="predicted"/>